<dbReference type="Gene3D" id="1.25.40.10">
    <property type="entry name" value="Tetratricopeptide repeat domain"/>
    <property type="match status" value="1"/>
</dbReference>
<dbReference type="Proteomes" id="UP000244803">
    <property type="component" value="Chromosome 3"/>
</dbReference>
<dbReference type="SUPFAM" id="SSF48452">
    <property type="entry name" value="TPR-like"/>
    <property type="match status" value="1"/>
</dbReference>
<proteinExistence type="inferred from homology"/>
<organism evidence="2 3">
    <name type="scientific">Theileria orientalis</name>
    <dbReference type="NCBI Taxonomy" id="68886"/>
    <lineage>
        <taxon>Eukaryota</taxon>
        <taxon>Sar</taxon>
        <taxon>Alveolata</taxon>
        <taxon>Apicomplexa</taxon>
        <taxon>Aconoidasida</taxon>
        <taxon>Piroplasmida</taxon>
        <taxon>Theileriidae</taxon>
        <taxon>Theileria</taxon>
    </lineage>
</organism>
<dbReference type="EMBL" id="CP056066">
    <property type="protein sequence ID" value="UKJ88814.1"/>
    <property type="molecule type" value="Genomic_DNA"/>
</dbReference>
<dbReference type="PANTHER" id="PTHR12875">
    <property type="entry name" value="GOLGI TO ER TRAFFIC PROTEIN 4 HOMOLOG"/>
    <property type="match status" value="1"/>
</dbReference>
<evidence type="ECO:0000313" key="2">
    <source>
        <dbReference type="EMBL" id="UKJ88814.1"/>
    </source>
</evidence>
<reference evidence="2" key="1">
    <citation type="submission" date="2022-07" db="EMBL/GenBank/DDBJ databases">
        <title>Evaluation of T. orientalis genome assembly methods using nanopore sequencing and analysis of variation between genomes.</title>
        <authorList>
            <person name="Yam J."/>
            <person name="Micallef M.L."/>
            <person name="Liu M."/>
            <person name="Djordjevic S.P."/>
            <person name="Bogema D.R."/>
            <person name="Jenkins C."/>
        </authorList>
    </citation>
    <scope>NUCLEOTIDE SEQUENCE</scope>
    <source>
        <strain evidence="2">Fish Creek</strain>
    </source>
</reference>
<accession>A0A976M5G2</accession>
<dbReference type="GO" id="GO:0045048">
    <property type="term" value="P:protein insertion into ER membrane"/>
    <property type="evidence" value="ECO:0007669"/>
    <property type="project" value="InterPro"/>
</dbReference>
<dbReference type="OrthoDB" id="10252405at2759"/>
<comment type="similarity">
    <text evidence="1">Belongs to the GET4 family.</text>
</comment>
<dbReference type="PANTHER" id="PTHR12875:SF0">
    <property type="entry name" value="GOLGI TO ER TRAFFIC PROTEIN 4 HOMOLOG"/>
    <property type="match status" value="1"/>
</dbReference>
<dbReference type="InterPro" id="IPR011990">
    <property type="entry name" value="TPR-like_helical_dom_sf"/>
</dbReference>
<dbReference type="Pfam" id="PF04190">
    <property type="entry name" value="GET4"/>
    <property type="match status" value="1"/>
</dbReference>
<protein>
    <submittedName>
        <fullName evidence="2">Uncharacterized protein</fullName>
    </submittedName>
</protein>
<evidence type="ECO:0000313" key="3">
    <source>
        <dbReference type="Proteomes" id="UP000244803"/>
    </source>
</evidence>
<dbReference type="GO" id="GO:0005829">
    <property type="term" value="C:cytosol"/>
    <property type="evidence" value="ECO:0007669"/>
    <property type="project" value="TreeGrafter"/>
</dbReference>
<dbReference type="InterPro" id="IPR007317">
    <property type="entry name" value="GET4"/>
</dbReference>
<gene>
    <name evidence="2" type="ORF">MACJ_002060</name>
</gene>
<name>A0A976M5G2_THEOR</name>
<sequence length="302" mass="34927">MATNNDAMLMRIDTEIKENKFYESMQHILTLVKRSALRKKYNESLETLYKYALVYLENNQYVLAGELMDEYVKVAESGSLGLTPEMVTNLLSVFETPWKTSPHSSDFKQTKEFPSTMTLFIKFMNRAILYSKSVEFPNGNPELHKSLGAFYKEDKQYYKAQANLVYSQDVELLFELVNEWKNDDNKVDGNYYYLRAVLMLLASRDTLNAKCFIYMLDCNLEDPKTPLPIKAAHLLTESCDPPDANMFQELCEKYSGLFNVNMEYSNLLKSVKQNYFRDSFTPGMDNQSGVENALSGFIRAFM</sequence>
<dbReference type="AlphaFoldDB" id="A0A976M5G2"/>
<evidence type="ECO:0000256" key="1">
    <source>
        <dbReference type="ARBA" id="ARBA00005351"/>
    </source>
</evidence>